<dbReference type="PROSITE" id="PS00028">
    <property type="entry name" value="ZINC_FINGER_C2H2_1"/>
    <property type="match status" value="3"/>
</dbReference>
<comment type="similarity">
    <text evidence="2">Belongs to the krueppel C2H2-type zinc-finger protein family.</text>
</comment>
<dbReference type="Pfam" id="PF13465">
    <property type="entry name" value="zf-H2C2_2"/>
    <property type="match status" value="1"/>
</dbReference>
<sequence>MSESDVKETCTNNFAQCVKIDNIAYENKNIEVKHNTENDIKPDENYYPQEVLQKSAHWISEVNVKIESEVTEELINIQSVEIKLKEENEISDLMRHKRIHTGNNLYKCRQCSNAFSKKRCLIFHQRIHSGEKPYQCIQCDKVFSQNSVLTRHMRTHTGEKPFQCSQCDKAFSQSSDLISHQRTHTGEKPYQCFQYDQTFSQNSALISHHRTHTGEKPYKCSQCDQAF</sequence>
<evidence type="ECO:0000259" key="9">
    <source>
        <dbReference type="PROSITE" id="PS50157"/>
    </source>
</evidence>
<feature type="domain" description="C2H2-type" evidence="9">
    <location>
        <begin position="106"/>
        <end position="133"/>
    </location>
</feature>
<protein>
    <recommendedName>
        <fullName evidence="9">C2H2-type domain-containing protein</fullName>
    </recommendedName>
</protein>
<dbReference type="InterPro" id="IPR036236">
    <property type="entry name" value="Znf_C2H2_sf"/>
</dbReference>
<dbReference type="Proteomes" id="UP001497623">
    <property type="component" value="Unassembled WGS sequence"/>
</dbReference>
<feature type="domain" description="C2H2-type" evidence="9">
    <location>
        <begin position="162"/>
        <end position="189"/>
    </location>
</feature>
<reference evidence="10 11" key="1">
    <citation type="submission" date="2024-05" db="EMBL/GenBank/DDBJ databases">
        <authorList>
            <person name="Wallberg A."/>
        </authorList>
    </citation>
    <scope>NUCLEOTIDE SEQUENCE [LARGE SCALE GENOMIC DNA]</scope>
</reference>
<proteinExistence type="inferred from homology"/>
<dbReference type="EMBL" id="CAXKWB010034760">
    <property type="protein sequence ID" value="CAL4145363.1"/>
    <property type="molecule type" value="Genomic_DNA"/>
</dbReference>
<keyword evidence="11" id="KW-1185">Reference proteome</keyword>
<dbReference type="FunFam" id="3.30.160.60:FF:000953">
    <property type="entry name" value="Zinc finger protein 691"/>
    <property type="match status" value="1"/>
</dbReference>
<evidence type="ECO:0000313" key="10">
    <source>
        <dbReference type="EMBL" id="CAL4145363.1"/>
    </source>
</evidence>
<dbReference type="GO" id="GO:0005634">
    <property type="term" value="C:nucleus"/>
    <property type="evidence" value="ECO:0007669"/>
    <property type="project" value="UniProtKB-SubCell"/>
</dbReference>
<comment type="caution">
    <text evidence="10">The sequence shown here is derived from an EMBL/GenBank/DDBJ whole genome shotgun (WGS) entry which is preliminary data.</text>
</comment>
<keyword evidence="7" id="KW-0539">Nucleus</keyword>
<keyword evidence="5 8" id="KW-0863">Zinc-finger</keyword>
<dbReference type="PANTHER" id="PTHR23235:SF142">
    <property type="entry name" value="ZINC FINGER PROTEIN 384"/>
    <property type="match status" value="1"/>
</dbReference>
<dbReference type="PROSITE" id="PS50157">
    <property type="entry name" value="ZINC_FINGER_C2H2_2"/>
    <property type="match status" value="4"/>
</dbReference>
<organism evidence="10 11">
    <name type="scientific">Meganyctiphanes norvegica</name>
    <name type="common">Northern krill</name>
    <name type="synonym">Thysanopoda norvegica</name>
    <dbReference type="NCBI Taxonomy" id="48144"/>
    <lineage>
        <taxon>Eukaryota</taxon>
        <taxon>Metazoa</taxon>
        <taxon>Ecdysozoa</taxon>
        <taxon>Arthropoda</taxon>
        <taxon>Crustacea</taxon>
        <taxon>Multicrustacea</taxon>
        <taxon>Malacostraca</taxon>
        <taxon>Eumalacostraca</taxon>
        <taxon>Eucarida</taxon>
        <taxon>Euphausiacea</taxon>
        <taxon>Euphausiidae</taxon>
        <taxon>Meganyctiphanes</taxon>
    </lineage>
</organism>
<dbReference type="FunFam" id="3.30.160.60:FF:003288">
    <property type="entry name" value="Uncharacterized protein"/>
    <property type="match status" value="2"/>
</dbReference>
<dbReference type="AlphaFoldDB" id="A0AAV2RV38"/>
<feature type="domain" description="C2H2-type" evidence="9">
    <location>
        <begin position="134"/>
        <end position="161"/>
    </location>
</feature>
<dbReference type="InterPro" id="IPR013087">
    <property type="entry name" value="Znf_C2H2_type"/>
</dbReference>
<dbReference type="Gene3D" id="3.30.160.60">
    <property type="entry name" value="Classic Zinc Finger"/>
    <property type="match status" value="5"/>
</dbReference>
<dbReference type="GO" id="GO:0000978">
    <property type="term" value="F:RNA polymerase II cis-regulatory region sequence-specific DNA binding"/>
    <property type="evidence" value="ECO:0007669"/>
    <property type="project" value="TreeGrafter"/>
</dbReference>
<evidence type="ECO:0000256" key="3">
    <source>
        <dbReference type="ARBA" id="ARBA00022723"/>
    </source>
</evidence>
<dbReference type="GO" id="GO:0008270">
    <property type="term" value="F:zinc ion binding"/>
    <property type="evidence" value="ECO:0007669"/>
    <property type="project" value="UniProtKB-KW"/>
</dbReference>
<evidence type="ECO:0000256" key="4">
    <source>
        <dbReference type="ARBA" id="ARBA00022737"/>
    </source>
</evidence>
<keyword evidence="3" id="KW-0479">Metal-binding</keyword>
<accession>A0AAV2RV38</accession>
<dbReference type="SMART" id="SM00355">
    <property type="entry name" value="ZnF_C2H2"/>
    <property type="match status" value="4"/>
</dbReference>
<keyword evidence="6" id="KW-0862">Zinc</keyword>
<evidence type="ECO:0000256" key="1">
    <source>
        <dbReference type="ARBA" id="ARBA00004123"/>
    </source>
</evidence>
<evidence type="ECO:0000313" key="11">
    <source>
        <dbReference type="Proteomes" id="UP001497623"/>
    </source>
</evidence>
<evidence type="ECO:0000256" key="5">
    <source>
        <dbReference type="ARBA" id="ARBA00022771"/>
    </source>
</evidence>
<dbReference type="PANTHER" id="PTHR23235">
    <property type="entry name" value="KRUEPPEL-LIKE TRANSCRIPTION FACTOR"/>
    <property type="match status" value="1"/>
</dbReference>
<name>A0AAV2RV38_MEGNR</name>
<keyword evidence="4" id="KW-0677">Repeat</keyword>
<dbReference type="GO" id="GO:0000981">
    <property type="term" value="F:DNA-binding transcription factor activity, RNA polymerase II-specific"/>
    <property type="evidence" value="ECO:0007669"/>
    <property type="project" value="TreeGrafter"/>
</dbReference>
<evidence type="ECO:0000256" key="2">
    <source>
        <dbReference type="ARBA" id="ARBA00006991"/>
    </source>
</evidence>
<evidence type="ECO:0000256" key="6">
    <source>
        <dbReference type="ARBA" id="ARBA00022833"/>
    </source>
</evidence>
<gene>
    <name evidence="10" type="ORF">MNOR_LOCUS29657</name>
</gene>
<feature type="domain" description="C2H2-type" evidence="9">
    <location>
        <begin position="190"/>
        <end position="217"/>
    </location>
</feature>
<dbReference type="FunFam" id="3.30.160.60:FF:002343">
    <property type="entry name" value="Zinc finger protein 33A"/>
    <property type="match status" value="1"/>
</dbReference>
<evidence type="ECO:0000256" key="8">
    <source>
        <dbReference type="PROSITE-ProRule" id="PRU00042"/>
    </source>
</evidence>
<dbReference type="SUPFAM" id="SSF57667">
    <property type="entry name" value="beta-beta-alpha zinc fingers"/>
    <property type="match status" value="3"/>
</dbReference>
<comment type="subcellular location">
    <subcellularLocation>
        <location evidence="1">Nucleus</location>
    </subcellularLocation>
</comment>
<evidence type="ECO:0000256" key="7">
    <source>
        <dbReference type="ARBA" id="ARBA00023242"/>
    </source>
</evidence>